<comment type="caution">
    <text evidence="4">The sequence shown here is derived from an EMBL/GenBank/DDBJ whole genome shotgun (WGS) entry which is preliminary data.</text>
</comment>
<dbReference type="SUPFAM" id="SSF52283">
    <property type="entry name" value="Formate/glycerate dehydrogenase catalytic domain-like"/>
    <property type="match status" value="1"/>
</dbReference>
<keyword evidence="2" id="KW-0472">Membrane</keyword>
<dbReference type="AlphaFoldDB" id="A0ABD0L7Q4"/>
<name>A0ABD0L7Q4_9CAEN</name>
<dbReference type="InterPro" id="IPR006139">
    <property type="entry name" value="D-isomer_2_OHA_DH_cat_dom"/>
</dbReference>
<keyword evidence="1" id="KW-0560">Oxidoreductase</keyword>
<feature type="transmembrane region" description="Helical" evidence="2">
    <location>
        <begin position="266"/>
        <end position="283"/>
    </location>
</feature>
<dbReference type="EMBL" id="JACVVK020000076">
    <property type="protein sequence ID" value="KAK7495276.1"/>
    <property type="molecule type" value="Genomic_DNA"/>
</dbReference>
<keyword evidence="2" id="KW-0812">Transmembrane</keyword>
<evidence type="ECO:0000313" key="5">
    <source>
        <dbReference type="Proteomes" id="UP001519460"/>
    </source>
</evidence>
<feature type="domain" description="D-isomer specific 2-hydroxyacid dehydrogenase catalytic" evidence="3">
    <location>
        <begin position="9"/>
        <end position="135"/>
    </location>
</feature>
<sequence length="284" mass="30210">MSVSTKPKVFITRRVPESGPKLLTSACQVSQWDKDDPIPRAELLAGVRGVDALFCLLTEKIDAEVLDAAGPGLRVVGTMSVGYDHVDLKACAERGVKVGFTPNVLTNAVAELTVALLLATSRRLKEAVSCVCSNVHVVSIAVCVVCSSVHVVPTAMSYVCSNVHVASIAVSCVCSNVHVVSIAVCVVCSSVHVVPTAMSCVCSNVHVVSIAVSCVCSNVHVVSIAVSCVCSNVHVVHLQLYPVCAAMFMLYMYLQLCPVYAAMFMLYMYLQLYPVCAAAFTLYL</sequence>
<reference evidence="4 5" key="1">
    <citation type="journal article" date="2023" name="Sci. Data">
        <title>Genome assembly of the Korean intertidal mud-creeper Batillaria attramentaria.</title>
        <authorList>
            <person name="Patra A.K."/>
            <person name="Ho P.T."/>
            <person name="Jun S."/>
            <person name="Lee S.J."/>
            <person name="Kim Y."/>
            <person name="Won Y.J."/>
        </authorList>
    </citation>
    <scope>NUCLEOTIDE SEQUENCE [LARGE SCALE GENOMIC DNA]</scope>
    <source>
        <strain evidence="4">Wonlab-2016</strain>
    </source>
</reference>
<evidence type="ECO:0000256" key="1">
    <source>
        <dbReference type="ARBA" id="ARBA00023002"/>
    </source>
</evidence>
<evidence type="ECO:0000313" key="4">
    <source>
        <dbReference type="EMBL" id="KAK7495276.1"/>
    </source>
</evidence>
<dbReference type="GO" id="GO:0016491">
    <property type="term" value="F:oxidoreductase activity"/>
    <property type="evidence" value="ECO:0007669"/>
    <property type="project" value="UniProtKB-KW"/>
</dbReference>
<dbReference type="Pfam" id="PF00389">
    <property type="entry name" value="2-Hacid_dh"/>
    <property type="match status" value="1"/>
</dbReference>
<organism evidence="4 5">
    <name type="scientific">Batillaria attramentaria</name>
    <dbReference type="NCBI Taxonomy" id="370345"/>
    <lineage>
        <taxon>Eukaryota</taxon>
        <taxon>Metazoa</taxon>
        <taxon>Spiralia</taxon>
        <taxon>Lophotrochozoa</taxon>
        <taxon>Mollusca</taxon>
        <taxon>Gastropoda</taxon>
        <taxon>Caenogastropoda</taxon>
        <taxon>Sorbeoconcha</taxon>
        <taxon>Cerithioidea</taxon>
        <taxon>Batillariidae</taxon>
        <taxon>Batillaria</taxon>
    </lineage>
</organism>
<keyword evidence="2" id="KW-1133">Transmembrane helix</keyword>
<dbReference type="Gene3D" id="3.40.50.720">
    <property type="entry name" value="NAD(P)-binding Rossmann-like Domain"/>
    <property type="match status" value="2"/>
</dbReference>
<dbReference type="Proteomes" id="UP001519460">
    <property type="component" value="Unassembled WGS sequence"/>
</dbReference>
<gene>
    <name evidence="4" type="ORF">BaRGS_00013458</name>
</gene>
<protein>
    <recommendedName>
        <fullName evidence="3">D-isomer specific 2-hydroxyacid dehydrogenase catalytic domain-containing protein</fullName>
    </recommendedName>
</protein>
<dbReference type="PANTHER" id="PTHR10996:SF277">
    <property type="entry name" value="GLYOXYLATE REDUCTASE_HYDROXYPYRUVATE REDUCTASE"/>
    <property type="match status" value="1"/>
</dbReference>
<evidence type="ECO:0000259" key="3">
    <source>
        <dbReference type="Pfam" id="PF00389"/>
    </source>
</evidence>
<feature type="transmembrane region" description="Helical" evidence="2">
    <location>
        <begin position="236"/>
        <end position="254"/>
    </location>
</feature>
<dbReference type="InterPro" id="IPR050223">
    <property type="entry name" value="D-isomer_2-hydroxyacid_DH"/>
</dbReference>
<accession>A0ABD0L7Q4</accession>
<keyword evidence="5" id="KW-1185">Reference proteome</keyword>
<dbReference type="PANTHER" id="PTHR10996">
    <property type="entry name" value="2-HYDROXYACID DEHYDROGENASE-RELATED"/>
    <property type="match status" value="1"/>
</dbReference>
<proteinExistence type="predicted"/>
<evidence type="ECO:0000256" key="2">
    <source>
        <dbReference type="SAM" id="Phobius"/>
    </source>
</evidence>